<organism evidence="1 2">
    <name type="scientific">Klebsiella phage phi1_175008</name>
    <dbReference type="NCBI Taxonomy" id="3127744"/>
    <lineage>
        <taxon>Viruses</taxon>
        <taxon>Duplodnaviria</taxon>
        <taxon>Heunggongvirae</taxon>
        <taxon>Uroviricota</taxon>
        <taxon>Caudoviricetes</taxon>
        <taxon>Stephanstirmvirinae</taxon>
    </lineage>
</organism>
<proteinExistence type="predicted"/>
<protein>
    <submittedName>
        <fullName evidence="1">Sir2 NAD-dependent deacetylase</fullName>
    </submittedName>
</protein>
<dbReference type="EMBL" id="PQ360875">
    <property type="protein sequence ID" value="XKX17449.1"/>
    <property type="molecule type" value="Genomic_DNA"/>
</dbReference>
<evidence type="ECO:0000313" key="2">
    <source>
        <dbReference type="Proteomes" id="UP001365931"/>
    </source>
</evidence>
<sequence length="292" mass="32970">MNFQDMINYQTQCVLNSGGIKMPRRLIVVSGAGLSADSGVRTFRTDTESGKALWDEYDLAEVCDIGAFQAGYRRRKSPDVPVVGGIDDDGMDLYEKTNNFYNKRRVELATVDPNAAHLQIAEWYKMAPDRVYNVTTNVDNLLERAGIDREAVLHVHGYLPEIRYRLEPGSEEQLVDVGYAHIDIDAFHWIKPNVVFFGEAAPLYTDMYALFDTLTAQDMVIVVGCSNQVINFNWELFPALNMGTKMIVVNPGLNYLEQSLYEERGVVVYYAGAAETFSNKHFIKMVEDHLNG</sequence>
<dbReference type="Proteomes" id="UP001365931">
    <property type="component" value="Segment"/>
</dbReference>
<accession>A0ACD5FQV3</accession>
<gene>
    <name evidence="1" type="ORF">MVUOKPPV_CDS0052</name>
</gene>
<reference evidence="1" key="1">
    <citation type="submission" date="2024-09" db="EMBL/GenBank/DDBJ databases">
        <title>The complete genome of Klebsiella pneumoniae phage phi1_175008.</title>
        <authorList>
            <person name="Li J."/>
            <person name="Feng Y."/>
            <person name="Zong Z."/>
        </authorList>
    </citation>
    <scope>NUCLEOTIDE SEQUENCE</scope>
</reference>
<name>A0ACD5FQV3_9CAUD</name>
<evidence type="ECO:0000313" key="1">
    <source>
        <dbReference type="EMBL" id="XKX17449.1"/>
    </source>
</evidence>